<feature type="domain" description="Radical SAM core" evidence="6">
    <location>
        <begin position="163"/>
        <end position="405"/>
    </location>
</feature>
<dbReference type="SFLD" id="SFLDG01123">
    <property type="entry name" value="methyltransferase_(Class_B)"/>
    <property type="match status" value="1"/>
</dbReference>
<dbReference type="InterPro" id="IPR034530">
    <property type="entry name" value="HpnP-like"/>
</dbReference>
<evidence type="ECO:0000256" key="1">
    <source>
        <dbReference type="ARBA" id="ARBA00001966"/>
    </source>
</evidence>
<dbReference type="SFLD" id="SFLDG01082">
    <property type="entry name" value="B12-binding_domain_containing"/>
    <property type="match status" value="1"/>
</dbReference>
<dbReference type="InterPro" id="IPR025274">
    <property type="entry name" value="DUF4070"/>
</dbReference>
<dbReference type="InterPro" id="IPR051198">
    <property type="entry name" value="BchE-like"/>
</dbReference>
<dbReference type="PANTHER" id="PTHR43409">
    <property type="entry name" value="ANAEROBIC MAGNESIUM-PROTOPORPHYRIN IX MONOMETHYL ESTER CYCLASE-RELATED"/>
    <property type="match status" value="1"/>
</dbReference>
<evidence type="ECO:0000313" key="8">
    <source>
        <dbReference type="Proteomes" id="UP000824988"/>
    </source>
</evidence>
<dbReference type="GO" id="GO:0005829">
    <property type="term" value="C:cytosol"/>
    <property type="evidence" value="ECO:0007669"/>
    <property type="project" value="TreeGrafter"/>
</dbReference>
<organism evidence="7 8">
    <name type="scientific">Methylogaea oryzae</name>
    <dbReference type="NCBI Taxonomy" id="1295382"/>
    <lineage>
        <taxon>Bacteria</taxon>
        <taxon>Pseudomonadati</taxon>
        <taxon>Pseudomonadota</taxon>
        <taxon>Gammaproteobacteria</taxon>
        <taxon>Methylococcales</taxon>
        <taxon>Methylococcaceae</taxon>
        <taxon>Methylogaea</taxon>
    </lineage>
</organism>
<dbReference type="AlphaFoldDB" id="A0A8D4VNE0"/>
<dbReference type="PANTHER" id="PTHR43409:SF3">
    <property type="entry name" value="HYPOTHETICAL METHYLTRANSFERASE"/>
    <property type="match status" value="1"/>
</dbReference>
<dbReference type="Pfam" id="PF04055">
    <property type="entry name" value="Radical_SAM"/>
    <property type="match status" value="1"/>
</dbReference>
<comment type="cofactor">
    <cofactor evidence="1">
        <name>[4Fe-4S] cluster</name>
        <dbReference type="ChEBI" id="CHEBI:49883"/>
    </cofactor>
</comment>
<dbReference type="EMBL" id="AP019782">
    <property type="protein sequence ID" value="BBL71393.1"/>
    <property type="molecule type" value="Genomic_DNA"/>
</dbReference>
<dbReference type="GO" id="GO:0003824">
    <property type="term" value="F:catalytic activity"/>
    <property type="evidence" value="ECO:0007669"/>
    <property type="project" value="InterPro"/>
</dbReference>
<keyword evidence="3" id="KW-0479">Metal-binding</keyword>
<dbReference type="InterPro" id="IPR006638">
    <property type="entry name" value="Elp3/MiaA/NifB-like_rSAM"/>
</dbReference>
<dbReference type="InterPro" id="IPR007197">
    <property type="entry name" value="rSAM"/>
</dbReference>
<dbReference type="SFLD" id="SFLDF00303">
    <property type="entry name" value="hopanoid_C2-methyltransferase"/>
    <property type="match status" value="1"/>
</dbReference>
<sequence>MANIILINPCFSASFWSMTHSLPILGRQAVIPTAALALLAALTPAEHEVRIFDEAVEPIDYDEVARADIVGLTGMVVQRERMREIAGKVKAMGKFLAVGGPWITVQEDYLQGLADVIFVGEAEQTWPVFLRDWAAGGHQIRYEQSERTDMASVPAQRLDLLKLDRYLQGSLQISRGCPYRCEFCDIIVTFGRQPRVKTADQVIGELDAWYRAGIMAVFLVDDNIIGNRKALLPILDRLAQWQRQHGYLVSLHTEASINLADDEELLDKFVEANIRTVFVGIETPNPAALMETKKFQNVDQREQREGFCQEEAETFLLQRIHKIQRKGIKVTCGLIVGFDSDPPDIFDVHRRFLARSGIMHAMVGLLSAIPKTPLYERLKAAGRLDEKDPPDYGTNVIPANMSREQLARGYTELMRDAYEPDAYFDRLDDLYIRRRFYDNAEAVRVPNIPRWLQAKYLAMSWAFTGLLLVKLMRHVESWPLRRFYLKRLANFIKHRPYPMRVFDYVMESICHHHFYRFSQDMAKGRTDIISTM</sequence>
<protein>
    <submittedName>
        <fullName evidence="7">B12-binding domain-containing radical SAM protein</fullName>
    </submittedName>
</protein>
<dbReference type="Proteomes" id="UP000824988">
    <property type="component" value="Chromosome"/>
</dbReference>
<accession>A0A8D4VNE0</accession>
<evidence type="ECO:0000313" key="7">
    <source>
        <dbReference type="EMBL" id="BBL71393.1"/>
    </source>
</evidence>
<dbReference type="Pfam" id="PF13282">
    <property type="entry name" value="DUF4070"/>
    <property type="match status" value="1"/>
</dbReference>
<keyword evidence="5" id="KW-0411">Iron-sulfur</keyword>
<reference evidence="7" key="1">
    <citation type="submission" date="2019-06" db="EMBL/GenBank/DDBJ databases">
        <title>Complete genome sequence of Methylogaea oryzae strain JCM16910.</title>
        <authorList>
            <person name="Asakawa S."/>
        </authorList>
    </citation>
    <scope>NUCLEOTIDE SEQUENCE</scope>
    <source>
        <strain evidence="7">E10</strain>
    </source>
</reference>
<dbReference type="InterPro" id="IPR034466">
    <property type="entry name" value="Methyltransferase_Class_B"/>
</dbReference>
<evidence type="ECO:0000256" key="4">
    <source>
        <dbReference type="ARBA" id="ARBA00023004"/>
    </source>
</evidence>
<gene>
    <name evidence="7" type="ORF">MoryE10_19990</name>
</gene>
<dbReference type="GO" id="GO:0046872">
    <property type="term" value="F:metal ion binding"/>
    <property type="evidence" value="ECO:0007669"/>
    <property type="project" value="UniProtKB-KW"/>
</dbReference>
<name>A0A8D4VNE0_9GAMM</name>
<evidence type="ECO:0000256" key="3">
    <source>
        <dbReference type="ARBA" id="ARBA00022723"/>
    </source>
</evidence>
<keyword evidence="8" id="KW-1185">Reference proteome</keyword>
<proteinExistence type="predicted"/>
<dbReference type="SMART" id="SM00729">
    <property type="entry name" value="Elp3"/>
    <property type="match status" value="1"/>
</dbReference>
<evidence type="ECO:0000256" key="2">
    <source>
        <dbReference type="ARBA" id="ARBA00022691"/>
    </source>
</evidence>
<keyword evidence="4" id="KW-0408">Iron</keyword>
<dbReference type="GO" id="GO:0051536">
    <property type="term" value="F:iron-sulfur cluster binding"/>
    <property type="evidence" value="ECO:0007669"/>
    <property type="project" value="UniProtKB-KW"/>
</dbReference>
<dbReference type="KEGG" id="moz:MoryE10_19990"/>
<dbReference type="PROSITE" id="PS51918">
    <property type="entry name" value="RADICAL_SAM"/>
    <property type="match status" value="1"/>
</dbReference>
<dbReference type="SFLD" id="SFLDS00029">
    <property type="entry name" value="Radical_SAM"/>
    <property type="match status" value="1"/>
</dbReference>
<dbReference type="RefSeq" id="WP_221046961.1">
    <property type="nucleotide sequence ID" value="NZ_AP019782.1"/>
</dbReference>
<evidence type="ECO:0000259" key="6">
    <source>
        <dbReference type="PROSITE" id="PS51918"/>
    </source>
</evidence>
<evidence type="ECO:0000256" key="5">
    <source>
        <dbReference type="ARBA" id="ARBA00023014"/>
    </source>
</evidence>
<keyword evidence="2" id="KW-0949">S-adenosyl-L-methionine</keyword>